<evidence type="ECO:0000313" key="2">
    <source>
        <dbReference type="Proteomes" id="UP001311915"/>
    </source>
</evidence>
<reference evidence="1 2" key="1">
    <citation type="submission" date="2023-10" db="EMBL/GenBank/DDBJ databases">
        <title>Genome-Wide Identification Analysis in wild type Solanum Pinnatisectum Reveals Some Genes Defensing Phytophthora Infestans.</title>
        <authorList>
            <person name="Sun C."/>
        </authorList>
    </citation>
    <scope>NUCLEOTIDE SEQUENCE [LARGE SCALE GENOMIC DNA]</scope>
    <source>
        <strain evidence="1">LQN</strain>
        <tissue evidence="1">Leaf</tissue>
    </source>
</reference>
<comment type="caution">
    <text evidence="1">The sequence shown here is derived from an EMBL/GenBank/DDBJ whole genome shotgun (WGS) entry which is preliminary data.</text>
</comment>
<evidence type="ECO:0000313" key="1">
    <source>
        <dbReference type="EMBL" id="KAK4724345.1"/>
    </source>
</evidence>
<accession>A0AAV9LF35</accession>
<proteinExistence type="predicted"/>
<organism evidence="1 2">
    <name type="scientific">Solanum pinnatisectum</name>
    <name type="common">tansyleaf nightshade</name>
    <dbReference type="NCBI Taxonomy" id="50273"/>
    <lineage>
        <taxon>Eukaryota</taxon>
        <taxon>Viridiplantae</taxon>
        <taxon>Streptophyta</taxon>
        <taxon>Embryophyta</taxon>
        <taxon>Tracheophyta</taxon>
        <taxon>Spermatophyta</taxon>
        <taxon>Magnoliopsida</taxon>
        <taxon>eudicotyledons</taxon>
        <taxon>Gunneridae</taxon>
        <taxon>Pentapetalae</taxon>
        <taxon>asterids</taxon>
        <taxon>lamiids</taxon>
        <taxon>Solanales</taxon>
        <taxon>Solanaceae</taxon>
        <taxon>Solanoideae</taxon>
        <taxon>Solaneae</taxon>
        <taxon>Solanum</taxon>
    </lineage>
</organism>
<protein>
    <submittedName>
        <fullName evidence="1">Uncharacterized protein</fullName>
    </submittedName>
</protein>
<dbReference type="EMBL" id="JAWPEI010000006">
    <property type="protein sequence ID" value="KAK4724345.1"/>
    <property type="molecule type" value="Genomic_DNA"/>
</dbReference>
<dbReference type="Proteomes" id="UP001311915">
    <property type="component" value="Unassembled WGS sequence"/>
</dbReference>
<dbReference type="AlphaFoldDB" id="A0AAV9LF35"/>
<name>A0AAV9LF35_9SOLN</name>
<gene>
    <name evidence="1" type="ORF">R3W88_027124</name>
</gene>
<keyword evidence="2" id="KW-1185">Reference proteome</keyword>
<sequence length="227" mass="26220">MDSTFIHIIDEIDVQDEHMEDCVVKDHVHSPPFISQHLVDNTCSVALEKKKNIITPTLYDFVMPTMRESQLVAIETGQTYVLSLVAVESENTYVAPLIAVEFPGKYAESPYTYLSESGGTSRKASIYCSWKHPYANYTGFNMHNNLLKILLTLLLSLELVARVDLMDWFYPLAYLRKPWGDLIIKFLHVDVIMHYLRKFCKYCLSNNSRVTTTDPFFINWVVQIHDT</sequence>